<accession>A0ABN4BM89</accession>
<dbReference type="Proteomes" id="UP000018745">
    <property type="component" value="Chromosome"/>
</dbReference>
<reference evidence="1 2" key="1">
    <citation type="journal article" date="2014" name="Genome Announc.">
        <title>Complete Genome Sequence of Mycoplasma ovis Strain Michigan, a Hemoplasma of Sheep with Two Distinct 16S rRNA Genes.</title>
        <authorList>
            <person name="Deshuillers P.L."/>
            <person name="Santos A.P."/>
            <person name="do Nascimento N.C."/>
            <person name="Hampel J.A."/>
            <person name="Bergin I.L."/>
            <person name="Dyson M.C."/>
            <person name="Messick J.B."/>
        </authorList>
    </citation>
    <scope>NUCLEOTIDE SEQUENCE [LARGE SCALE GENOMIC DNA]</scope>
    <source>
        <strain evidence="1 2">Michigan</strain>
    </source>
</reference>
<protein>
    <submittedName>
        <fullName evidence="1">Uncharacterized protein</fullName>
    </submittedName>
</protein>
<sequence>MPTTQIEDASPQVAVPPTKEQNIGNCVIIDLKDTSKLTESEKALGDAIWDSGETIDIDHYFSMTCKSTYTGQDSKFPSDWSGAAFPNNLFINRATLTTGNKLEITMQITTPQENSKNYREITFSGNRFENPITATWNGRVQAGVTSFDKSVNILEITKPTISPNLIFISIN</sequence>
<evidence type="ECO:0000313" key="2">
    <source>
        <dbReference type="Proteomes" id="UP000018745"/>
    </source>
</evidence>
<organism evidence="1 2">
    <name type="scientific">Mycoplasma ovis str. Michigan</name>
    <dbReference type="NCBI Taxonomy" id="1415773"/>
    <lineage>
        <taxon>Bacteria</taxon>
        <taxon>Bacillati</taxon>
        <taxon>Mycoplasmatota</taxon>
        <taxon>Mollicutes</taxon>
        <taxon>Mycoplasmataceae</taxon>
        <taxon>Mycoplasma</taxon>
    </lineage>
</organism>
<evidence type="ECO:0000313" key="1">
    <source>
        <dbReference type="EMBL" id="AHC40401.1"/>
    </source>
</evidence>
<dbReference type="RefSeq" id="WP_024071415.1">
    <property type="nucleotide sequence ID" value="NC_023062.1"/>
</dbReference>
<proteinExistence type="predicted"/>
<dbReference type="EMBL" id="CP006935">
    <property type="protein sequence ID" value="AHC40401.1"/>
    <property type="molecule type" value="Genomic_DNA"/>
</dbReference>
<keyword evidence="2" id="KW-1185">Reference proteome</keyword>
<name>A0ABN4BM89_9MOLU</name>
<gene>
    <name evidence="1" type="ORF">OVS_03240</name>
</gene>